<dbReference type="AlphaFoldDB" id="A0A9W6BJC2"/>
<feature type="compositionally biased region" description="Low complexity" evidence="1">
    <location>
        <begin position="147"/>
        <end position="172"/>
    </location>
</feature>
<dbReference type="InterPro" id="IPR029058">
    <property type="entry name" value="AB_hydrolase_fold"/>
</dbReference>
<feature type="compositionally biased region" description="Low complexity" evidence="1">
    <location>
        <begin position="280"/>
        <end position="296"/>
    </location>
</feature>
<gene>
    <name evidence="3" type="primary">PLEST003719</name>
    <name evidence="3" type="ORF">PLESTB_000654200</name>
</gene>
<feature type="region of interest" description="Disordered" evidence="1">
    <location>
        <begin position="808"/>
        <end position="887"/>
    </location>
</feature>
<evidence type="ECO:0000256" key="1">
    <source>
        <dbReference type="SAM" id="MobiDB-lite"/>
    </source>
</evidence>
<feature type="region of interest" description="Disordered" evidence="1">
    <location>
        <begin position="490"/>
        <end position="537"/>
    </location>
</feature>
<feature type="compositionally biased region" description="Low complexity" evidence="1">
    <location>
        <begin position="492"/>
        <end position="501"/>
    </location>
</feature>
<feature type="compositionally biased region" description="Low complexity" evidence="1">
    <location>
        <begin position="705"/>
        <end position="729"/>
    </location>
</feature>
<feature type="region of interest" description="Disordered" evidence="1">
    <location>
        <begin position="65"/>
        <end position="84"/>
    </location>
</feature>
<reference evidence="3 4" key="1">
    <citation type="journal article" date="2023" name="Commun. Biol.">
        <title>Reorganization of the ancestral sex-determining regions during the evolution of trioecy in Pleodorina starrii.</title>
        <authorList>
            <person name="Takahashi K."/>
            <person name="Suzuki S."/>
            <person name="Kawai-Toyooka H."/>
            <person name="Yamamoto K."/>
            <person name="Hamaji T."/>
            <person name="Ootsuki R."/>
            <person name="Yamaguchi H."/>
            <person name="Kawachi M."/>
            <person name="Higashiyama T."/>
            <person name="Nozaki H."/>
        </authorList>
    </citation>
    <scope>NUCLEOTIDE SEQUENCE [LARGE SCALE GENOMIC DNA]</scope>
    <source>
        <strain evidence="3 4">NIES-4479</strain>
    </source>
</reference>
<feature type="compositionally biased region" description="Low complexity" evidence="1">
    <location>
        <begin position="923"/>
        <end position="959"/>
    </location>
</feature>
<evidence type="ECO:0000313" key="4">
    <source>
        <dbReference type="Proteomes" id="UP001165080"/>
    </source>
</evidence>
<dbReference type="Proteomes" id="UP001165080">
    <property type="component" value="Unassembled WGS sequence"/>
</dbReference>
<dbReference type="PANTHER" id="PTHR12482">
    <property type="entry name" value="LIPASE ROG1-RELATED-RELATED"/>
    <property type="match status" value="1"/>
</dbReference>
<feature type="compositionally biased region" description="Gly residues" evidence="1">
    <location>
        <begin position="866"/>
        <end position="876"/>
    </location>
</feature>
<evidence type="ECO:0000313" key="3">
    <source>
        <dbReference type="EMBL" id="GLC52657.1"/>
    </source>
</evidence>
<dbReference type="PANTHER" id="PTHR12482:SF11">
    <property type="entry name" value="LIPASE YOR059C ISOFORM X1"/>
    <property type="match status" value="1"/>
</dbReference>
<feature type="compositionally biased region" description="Low complexity" evidence="1">
    <location>
        <begin position="513"/>
        <end position="537"/>
    </location>
</feature>
<feature type="compositionally biased region" description="Low complexity" evidence="1">
    <location>
        <begin position="69"/>
        <end position="84"/>
    </location>
</feature>
<protein>
    <recommendedName>
        <fullName evidence="2">DUF676 domain-containing protein</fullName>
    </recommendedName>
</protein>
<sequence>MVLAPTTTPRSSPLGQHRSPGPLPNPDKSRLAGMLAGLKSKLGALPSGYAVPLDGGAALALAMRPSDHPASASPRPPAATMATAAGSSSGAAAAGAKPGGPAARAAAAAAAAKSAAAAQFDRFDAWRHGLMTRLGSAMQSQHLVSVSSGDAGSHGPGAAAGPVGLLAGDGPARGTDAAPEGRERRWASHRISSSGSGDGAERSSSRCGGRGSGSGCWQRLRPSSVPTTHADGGDDTLLLRGSLATAAAAAAAGGHCPGSASTAAAAAAAATAAATQARATARWRPSSLPSSSTVSGGAVGGGSVGGGRSSGSGRGGGGGGGGGSATHLIVLANGLFGSPSNWSVICEQLQEHLDPATVVLHPSKVNRRTDTYDGIDVCGQRLADEIRSVTTAYPSLQRISVIGHSMGGLLLRYAIGVLYNPSTGRVAGLRPSHFITLATPHMGCDADGLAQVPFIGWVPVKPVQRMLQVLSIPTASLLFRRTGRQFFMADGTTTTTTTTTTSNRRNAATSAMGGSSSTSSSSLNRIGGSSGSSGISSSGVAANGTAAAAAGSRSGLRPSPSSPATAAAATAANGTAAAAAAAAANGVVAGTAGPPSTAPLPLLYRMTQDEPERGLYFYSALASFASRTAYANTDGDHLVGWANSSLRFMHQLPTLAPEAARARGVVLQDPLMAAFDVRSKPDAEPQRATGREDLPIDLPPPPPQQQQQQPLGSGAPAAPADADASSAAEAAEAAAATAAMAEVMLRRLQRLPWRRIDVSFQGAVFGLAHNNIQVTRRWLNFEGLAVAGHVARQVVALEEEWARMERQQRAGAVPGAGPMAVVAPPPTLQPQEALQLQQQQQQQQQQQFQQQQQQGPAEGRAVGLPAAGGGDGGVVVSGGAPHRQQEPLLTETEAAELLREAQQQEEEEEAANGGGEAEEDKAQAAATASAIAAAAATAAAGATVAQSSGGAEGAAAAAAAAVVPAGAGGGGGAS</sequence>
<feature type="compositionally biased region" description="Low complexity" evidence="1">
    <location>
        <begin position="810"/>
        <end position="822"/>
    </location>
</feature>
<feature type="compositionally biased region" description="Low complexity" evidence="1">
    <location>
        <begin position="829"/>
        <end position="854"/>
    </location>
</feature>
<dbReference type="Pfam" id="PF05057">
    <property type="entry name" value="DUF676"/>
    <property type="match status" value="1"/>
</dbReference>
<dbReference type="EMBL" id="BRXU01000006">
    <property type="protein sequence ID" value="GLC52657.1"/>
    <property type="molecule type" value="Genomic_DNA"/>
</dbReference>
<organism evidence="3 4">
    <name type="scientific">Pleodorina starrii</name>
    <dbReference type="NCBI Taxonomy" id="330485"/>
    <lineage>
        <taxon>Eukaryota</taxon>
        <taxon>Viridiplantae</taxon>
        <taxon>Chlorophyta</taxon>
        <taxon>core chlorophytes</taxon>
        <taxon>Chlorophyceae</taxon>
        <taxon>CS clade</taxon>
        <taxon>Chlamydomonadales</taxon>
        <taxon>Volvocaceae</taxon>
        <taxon>Pleodorina</taxon>
    </lineage>
</organism>
<feature type="region of interest" description="Disordered" evidence="1">
    <location>
        <begin position="280"/>
        <end position="320"/>
    </location>
</feature>
<keyword evidence="4" id="KW-1185">Reference proteome</keyword>
<feature type="compositionally biased region" description="Basic and acidic residues" evidence="1">
    <location>
        <begin position="677"/>
        <end position="694"/>
    </location>
</feature>
<feature type="domain" description="DUF676" evidence="2">
    <location>
        <begin position="325"/>
        <end position="497"/>
    </location>
</feature>
<dbReference type="SUPFAM" id="SSF53474">
    <property type="entry name" value="alpha/beta-Hydrolases"/>
    <property type="match status" value="1"/>
</dbReference>
<dbReference type="InterPro" id="IPR044294">
    <property type="entry name" value="Lipase-like"/>
</dbReference>
<feature type="compositionally biased region" description="Gly residues" evidence="1">
    <location>
        <begin position="297"/>
        <end position="320"/>
    </location>
</feature>
<feature type="region of interest" description="Disordered" evidence="1">
    <location>
        <begin position="145"/>
        <end position="233"/>
    </location>
</feature>
<dbReference type="Gene3D" id="3.40.50.1820">
    <property type="entry name" value="alpha/beta hydrolase"/>
    <property type="match status" value="1"/>
</dbReference>
<name>A0A9W6BJC2_9CHLO</name>
<feature type="region of interest" description="Disordered" evidence="1">
    <location>
        <begin position="1"/>
        <end position="31"/>
    </location>
</feature>
<dbReference type="InterPro" id="IPR007751">
    <property type="entry name" value="DUF676_lipase-like"/>
</dbReference>
<comment type="caution">
    <text evidence="3">The sequence shown here is derived from an EMBL/GenBank/DDBJ whole genome shotgun (WGS) entry which is preliminary data.</text>
</comment>
<feature type="region of interest" description="Disordered" evidence="1">
    <location>
        <begin position="676"/>
        <end position="729"/>
    </location>
</feature>
<feature type="compositionally biased region" description="Polar residues" evidence="1">
    <location>
        <begin position="1"/>
        <end position="14"/>
    </location>
</feature>
<evidence type="ECO:0000259" key="2">
    <source>
        <dbReference type="Pfam" id="PF05057"/>
    </source>
</evidence>
<accession>A0A9W6BJC2</accession>
<proteinExistence type="predicted"/>
<feature type="region of interest" description="Disordered" evidence="1">
    <location>
        <begin position="900"/>
        <end position="959"/>
    </location>
</feature>